<dbReference type="PROSITE" id="PS00028">
    <property type="entry name" value="ZINC_FINGER_C2H2_1"/>
    <property type="match status" value="1"/>
</dbReference>
<accession>A0ABQ8V8K4</accession>
<keyword evidence="1" id="KW-0479">Metal-binding</keyword>
<dbReference type="EMBL" id="JANVFT010000063">
    <property type="protein sequence ID" value="KAJ4479482.1"/>
    <property type="molecule type" value="Genomic_DNA"/>
</dbReference>
<comment type="caution">
    <text evidence="3">The sequence shown here is derived from an EMBL/GenBank/DDBJ whole genome shotgun (WGS) entry which is preliminary data.</text>
</comment>
<name>A0ABQ8V8K4_9AGAR</name>
<evidence type="ECO:0000313" key="4">
    <source>
        <dbReference type="Proteomes" id="UP001150217"/>
    </source>
</evidence>
<evidence type="ECO:0000313" key="3">
    <source>
        <dbReference type="EMBL" id="KAJ4479482.1"/>
    </source>
</evidence>
<feature type="domain" description="C2H2-type" evidence="2">
    <location>
        <begin position="130"/>
        <end position="158"/>
    </location>
</feature>
<dbReference type="InterPro" id="IPR013087">
    <property type="entry name" value="Znf_C2H2_type"/>
</dbReference>
<dbReference type="Proteomes" id="UP001150217">
    <property type="component" value="Unassembled WGS sequence"/>
</dbReference>
<dbReference type="SMART" id="SM00355">
    <property type="entry name" value="ZnF_C2H2"/>
    <property type="match status" value="2"/>
</dbReference>
<dbReference type="Pfam" id="PF00096">
    <property type="entry name" value="zf-C2H2"/>
    <property type="match status" value="1"/>
</dbReference>
<dbReference type="PROSITE" id="PS50157">
    <property type="entry name" value="ZINC_FINGER_C2H2_2"/>
    <property type="match status" value="2"/>
</dbReference>
<reference evidence="3" key="1">
    <citation type="submission" date="2022-08" db="EMBL/GenBank/DDBJ databases">
        <title>A Global Phylogenomic Analysis of the Shiitake Genus Lentinula.</title>
        <authorList>
            <consortium name="DOE Joint Genome Institute"/>
            <person name="Sierra-Patev S."/>
            <person name="Min B."/>
            <person name="Naranjo-Ortiz M."/>
            <person name="Looney B."/>
            <person name="Konkel Z."/>
            <person name="Slot J.C."/>
            <person name="Sakamoto Y."/>
            <person name="Steenwyk J.L."/>
            <person name="Rokas A."/>
            <person name="Carro J."/>
            <person name="Camarero S."/>
            <person name="Ferreira P."/>
            <person name="Molpeceres G."/>
            <person name="Ruiz-Duenas F.J."/>
            <person name="Serrano A."/>
            <person name="Henrissat B."/>
            <person name="Drula E."/>
            <person name="Hughes K.W."/>
            <person name="Mata J.L."/>
            <person name="Ishikawa N.K."/>
            <person name="Vargas-Isla R."/>
            <person name="Ushijima S."/>
            <person name="Smith C.A."/>
            <person name="Ahrendt S."/>
            <person name="Andreopoulos W."/>
            <person name="He G."/>
            <person name="Labutti K."/>
            <person name="Lipzen A."/>
            <person name="Ng V."/>
            <person name="Riley R."/>
            <person name="Sandor L."/>
            <person name="Barry K."/>
            <person name="Martinez A.T."/>
            <person name="Xiao Y."/>
            <person name="Gibbons J.G."/>
            <person name="Terashima K."/>
            <person name="Grigoriev I.V."/>
            <person name="Hibbett D.S."/>
        </authorList>
    </citation>
    <scope>NUCLEOTIDE SEQUENCE</scope>
    <source>
        <strain evidence="3">RHP3577 ss4</strain>
    </source>
</reference>
<feature type="domain" description="C2H2-type" evidence="2">
    <location>
        <begin position="159"/>
        <end position="190"/>
    </location>
</feature>
<dbReference type="Pfam" id="PF13912">
    <property type="entry name" value="zf-C2H2_6"/>
    <property type="match status" value="1"/>
</dbReference>
<proteinExistence type="predicted"/>
<gene>
    <name evidence="3" type="ORF">C8R41DRAFT_504408</name>
</gene>
<protein>
    <recommendedName>
        <fullName evidence="2">C2H2-type domain-containing protein</fullName>
    </recommendedName>
</protein>
<evidence type="ECO:0000256" key="1">
    <source>
        <dbReference type="PROSITE-ProRule" id="PRU00042"/>
    </source>
</evidence>
<organism evidence="3 4">
    <name type="scientific">Lentinula lateritia</name>
    <dbReference type="NCBI Taxonomy" id="40482"/>
    <lineage>
        <taxon>Eukaryota</taxon>
        <taxon>Fungi</taxon>
        <taxon>Dikarya</taxon>
        <taxon>Basidiomycota</taxon>
        <taxon>Agaricomycotina</taxon>
        <taxon>Agaricomycetes</taxon>
        <taxon>Agaricomycetidae</taxon>
        <taxon>Agaricales</taxon>
        <taxon>Marasmiineae</taxon>
        <taxon>Omphalotaceae</taxon>
        <taxon>Lentinula</taxon>
    </lineage>
</organism>
<keyword evidence="1" id="KW-0863">Zinc-finger</keyword>
<dbReference type="Gene3D" id="3.30.160.60">
    <property type="entry name" value="Classic Zinc Finger"/>
    <property type="match status" value="1"/>
</dbReference>
<keyword evidence="1" id="KW-0862">Zinc</keyword>
<keyword evidence="4" id="KW-1185">Reference proteome</keyword>
<dbReference type="InterPro" id="IPR036236">
    <property type="entry name" value="Znf_C2H2_sf"/>
</dbReference>
<sequence>MSQFNGSLHFLNDAYRPFFQWQQLSAPSPSIFDYSHSRLIDLQEQQLQQGIQARMPLTQEPFPTLQYGGGDFPRVQPQFLHVEIPQDIVVGPQSGITSSPATSYVQSPYSAQGGHALSGTPLQSQTTAFLQCPECAKRLRSRQSLNSHIEAIHRKNKRFSCPYCHRPFSFQQALRRHERESRCPSSRNLPS</sequence>
<evidence type="ECO:0000259" key="2">
    <source>
        <dbReference type="PROSITE" id="PS50157"/>
    </source>
</evidence>
<dbReference type="SUPFAM" id="SSF57667">
    <property type="entry name" value="beta-beta-alpha zinc fingers"/>
    <property type="match status" value="1"/>
</dbReference>